<organism evidence="1 2">
    <name type="scientific">Melastoma candidum</name>
    <dbReference type="NCBI Taxonomy" id="119954"/>
    <lineage>
        <taxon>Eukaryota</taxon>
        <taxon>Viridiplantae</taxon>
        <taxon>Streptophyta</taxon>
        <taxon>Embryophyta</taxon>
        <taxon>Tracheophyta</taxon>
        <taxon>Spermatophyta</taxon>
        <taxon>Magnoliopsida</taxon>
        <taxon>eudicotyledons</taxon>
        <taxon>Gunneridae</taxon>
        <taxon>Pentapetalae</taxon>
        <taxon>rosids</taxon>
        <taxon>malvids</taxon>
        <taxon>Myrtales</taxon>
        <taxon>Melastomataceae</taxon>
        <taxon>Melastomatoideae</taxon>
        <taxon>Melastomateae</taxon>
        <taxon>Melastoma</taxon>
    </lineage>
</organism>
<protein>
    <submittedName>
        <fullName evidence="1">Uncharacterized protein</fullName>
    </submittedName>
</protein>
<reference evidence="2" key="1">
    <citation type="journal article" date="2023" name="Front. Plant Sci.">
        <title>Chromosomal-level genome assembly of Melastoma candidum provides insights into trichome evolution.</title>
        <authorList>
            <person name="Zhong Y."/>
            <person name="Wu W."/>
            <person name="Sun C."/>
            <person name="Zou P."/>
            <person name="Liu Y."/>
            <person name="Dai S."/>
            <person name="Zhou R."/>
        </authorList>
    </citation>
    <scope>NUCLEOTIDE SEQUENCE [LARGE SCALE GENOMIC DNA]</scope>
</reference>
<evidence type="ECO:0000313" key="1">
    <source>
        <dbReference type="EMBL" id="KAI4386853.1"/>
    </source>
</evidence>
<accession>A0ACB9SBM2</accession>
<name>A0ACB9SBM2_9MYRT</name>
<comment type="caution">
    <text evidence="1">The sequence shown here is derived from an EMBL/GenBank/DDBJ whole genome shotgun (WGS) entry which is preliminary data.</text>
</comment>
<dbReference type="Proteomes" id="UP001057402">
    <property type="component" value="Chromosome 2"/>
</dbReference>
<proteinExistence type="predicted"/>
<evidence type="ECO:0000313" key="2">
    <source>
        <dbReference type="Proteomes" id="UP001057402"/>
    </source>
</evidence>
<keyword evidence="2" id="KW-1185">Reference proteome</keyword>
<dbReference type="EMBL" id="CM042881">
    <property type="protein sequence ID" value="KAI4386853.1"/>
    <property type="molecule type" value="Genomic_DNA"/>
</dbReference>
<sequence>MEDGLVQCSGNYVPLTPISFLERAASVYAERTSVVYGDVRYTWRETHWRCLRLASALVRLNISTGDRVAAIAPNIPALYELHFGVPMAGAVLAPMNVMLDEPTLARLLKKLGAKLIFVDHCYTRLISRAIDTFFEGSQKPSVVVIHDHHDDRRGYSSSTRNGSTYLDYESLLAPEIGDFRAVRPTDECDPISVSFTSGSTGVPKAVVYSHRSAYLNSIAAIFRYEIRESPVFLWTVDMFRCNGWCFTWAMAAVGGTNICLRALTAEAIFTSIDLHGVTHLCGKPVILTIIYDSLPSDRKTLPHNVQITVAGTFPPANIVEKVEELGFRVKHGYGMTELMGPAIVTPWNHKSSLKDNTQNRIRETVHGTMMEGVDVIDPRTMRTVPSDGRTPGEIVFRGNTVMIGYLNDLQATREAFGMDGWYRTGDVGVINVDGQIEMKDREEDAISLNYGSKSSDALLSSIDVEKVLQANPKVREAAVVGVRRGDSEVKVCAFVKLEEGACCDEEEIKEWSKEGLGGVSMAIDKVWFGDLPVNCTGKVQKSVLRERAAYLY</sequence>
<gene>
    <name evidence="1" type="ORF">MLD38_004744</name>
</gene>